<dbReference type="PATRIC" id="fig|512565.3.peg.2957"/>
<gene>
    <name evidence="2" type="ordered locus">AMIS_29540</name>
</gene>
<protein>
    <recommendedName>
        <fullName evidence="4">Lipoprotein</fullName>
    </recommendedName>
</protein>
<dbReference type="HOGENOM" id="CLU_1418823_0_0_11"/>
<dbReference type="OrthoDB" id="3393346at2"/>
<keyword evidence="1" id="KW-0732">Signal</keyword>
<dbReference type="RefSeq" id="WP_014443069.1">
    <property type="nucleotide sequence ID" value="NC_017093.1"/>
</dbReference>
<feature type="chain" id="PRO_5003628577" description="Lipoprotein" evidence="1">
    <location>
        <begin position="28"/>
        <end position="191"/>
    </location>
</feature>
<evidence type="ECO:0000313" key="2">
    <source>
        <dbReference type="EMBL" id="BAL88174.1"/>
    </source>
</evidence>
<organism evidence="2 3">
    <name type="scientific">Actinoplanes missouriensis (strain ATCC 14538 / DSM 43046 / CBS 188.64 / JCM 3121 / NBRC 102363 / NCIMB 12654 / NRRL B-3342 / UNCC 431)</name>
    <dbReference type="NCBI Taxonomy" id="512565"/>
    <lineage>
        <taxon>Bacteria</taxon>
        <taxon>Bacillati</taxon>
        <taxon>Actinomycetota</taxon>
        <taxon>Actinomycetes</taxon>
        <taxon>Micromonosporales</taxon>
        <taxon>Micromonosporaceae</taxon>
        <taxon>Actinoplanes</taxon>
    </lineage>
</organism>
<dbReference type="Proteomes" id="UP000007882">
    <property type="component" value="Chromosome"/>
</dbReference>
<keyword evidence="3" id="KW-1185">Reference proteome</keyword>
<accession>I0H587</accession>
<sequence>MPSSDRRRACAVAAVLAVLATATGCSAAPIAEETPQPLTDDQAAAACRRSLTDLNGENADRLMQRFVARDGDRQIRVYVSEPDKWISTCRLGPSGHEETFGSVMSDGPRDRITFYGGADAVLKAHLLIGRLPAKATTITASLPSGATLTGSTDGDLFLIWGPGTAVEGARLTARAADGTAVTTATAPGLDT</sequence>
<evidence type="ECO:0000256" key="1">
    <source>
        <dbReference type="SAM" id="SignalP"/>
    </source>
</evidence>
<reference evidence="2 3" key="1">
    <citation type="submission" date="2012-02" db="EMBL/GenBank/DDBJ databases">
        <title>Complete genome sequence of Actinoplanes missouriensis 431 (= NBRC 102363).</title>
        <authorList>
            <person name="Ohnishi Y."/>
            <person name="Ishikawa J."/>
            <person name="Sekine M."/>
            <person name="Hosoyama A."/>
            <person name="Harada T."/>
            <person name="Narita H."/>
            <person name="Hata T."/>
            <person name="Konno Y."/>
            <person name="Tutikane K."/>
            <person name="Fujita N."/>
            <person name="Horinouchi S."/>
            <person name="Hayakawa M."/>
        </authorList>
    </citation>
    <scope>NUCLEOTIDE SEQUENCE [LARGE SCALE GENOMIC DNA]</scope>
    <source>
        <strain evidence="3">ATCC 14538 / DSM 43046 / CBS 188.64 / JCM 3121 / NBRC 102363 / NCIMB 12654 / NRRL B-3342 / UNCC 431</strain>
    </source>
</reference>
<dbReference type="STRING" id="512565.AMIS_29540"/>
<evidence type="ECO:0000313" key="3">
    <source>
        <dbReference type="Proteomes" id="UP000007882"/>
    </source>
</evidence>
<dbReference type="KEGG" id="ams:AMIS_29540"/>
<name>I0H587_ACTM4</name>
<feature type="signal peptide" evidence="1">
    <location>
        <begin position="1"/>
        <end position="27"/>
    </location>
</feature>
<dbReference type="EMBL" id="AP012319">
    <property type="protein sequence ID" value="BAL88174.1"/>
    <property type="molecule type" value="Genomic_DNA"/>
</dbReference>
<dbReference type="PROSITE" id="PS51257">
    <property type="entry name" value="PROKAR_LIPOPROTEIN"/>
    <property type="match status" value="1"/>
</dbReference>
<evidence type="ECO:0008006" key="4">
    <source>
        <dbReference type="Google" id="ProtNLM"/>
    </source>
</evidence>
<proteinExistence type="predicted"/>
<dbReference type="AlphaFoldDB" id="I0H587"/>